<proteinExistence type="predicted"/>
<name>A0ACC1YMC1_MELAZ</name>
<accession>A0ACC1YMC1</accession>
<sequence length="488" mass="52110">MAKKRKSASEEEAKPEPKIQKSLLSSSDDEGEEESESEEESDDEVEEIEEEENESSDSSESESSENEEEEEENEDSKLDNVKKLLEPFSKDQLIAILKEASQSNPSITTEVISAAESDPVHRKIFVHGLGWDCTNETLIAAFKPFGDIEECNVVTDKTSGRSKGYGFVLFKTRTAACKALKQPQKKIGSRMAACQLASTGPVQNQNQNQNPQGSDVSARKMYVANVGPQINPEKLRAFFGKFGEIEEGPLGFDKATGKFRGFAIFIYKTLEGIKKALEESFKVFDGVKLQCSIAVEGRSAKNNNINAATTQAPVTQTAVDMGANAMVMPGLALGLNPSAVLLGQNPAAFGVLNPMLGMGAGPYAGGVSQPMNSVGNAAIPVGLNPGFGLQPSVTSVNPNVMGSYGSHAPLQGLGAYPGYQLGQPSASAPGATAAASRPQTGTGPYFGRERSIYRLWEIEAAKAQTQRCDKPPGLCGDYPIRVKILQVG</sequence>
<dbReference type="Proteomes" id="UP001164539">
    <property type="component" value="Chromosome 2"/>
</dbReference>
<protein>
    <submittedName>
        <fullName evidence="1">RNA-binding protein</fullName>
    </submittedName>
</protein>
<evidence type="ECO:0000313" key="2">
    <source>
        <dbReference type="Proteomes" id="UP001164539"/>
    </source>
</evidence>
<gene>
    <name evidence="1" type="ORF">OWV82_003520</name>
</gene>
<evidence type="ECO:0000313" key="1">
    <source>
        <dbReference type="EMBL" id="KAJ4724539.1"/>
    </source>
</evidence>
<dbReference type="EMBL" id="CM051395">
    <property type="protein sequence ID" value="KAJ4724539.1"/>
    <property type="molecule type" value="Genomic_DNA"/>
</dbReference>
<organism evidence="1 2">
    <name type="scientific">Melia azedarach</name>
    <name type="common">Chinaberry tree</name>
    <dbReference type="NCBI Taxonomy" id="155640"/>
    <lineage>
        <taxon>Eukaryota</taxon>
        <taxon>Viridiplantae</taxon>
        <taxon>Streptophyta</taxon>
        <taxon>Embryophyta</taxon>
        <taxon>Tracheophyta</taxon>
        <taxon>Spermatophyta</taxon>
        <taxon>Magnoliopsida</taxon>
        <taxon>eudicotyledons</taxon>
        <taxon>Gunneridae</taxon>
        <taxon>Pentapetalae</taxon>
        <taxon>rosids</taxon>
        <taxon>malvids</taxon>
        <taxon>Sapindales</taxon>
        <taxon>Meliaceae</taxon>
        <taxon>Melia</taxon>
    </lineage>
</organism>
<reference evidence="1 2" key="1">
    <citation type="journal article" date="2023" name="Science">
        <title>Complex scaffold remodeling in plant triterpene biosynthesis.</title>
        <authorList>
            <person name="De La Pena R."/>
            <person name="Hodgson H."/>
            <person name="Liu J.C."/>
            <person name="Stephenson M.J."/>
            <person name="Martin A.C."/>
            <person name="Owen C."/>
            <person name="Harkess A."/>
            <person name="Leebens-Mack J."/>
            <person name="Jimenez L.E."/>
            <person name="Osbourn A."/>
            <person name="Sattely E.S."/>
        </authorList>
    </citation>
    <scope>NUCLEOTIDE SEQUENCE [LARGE SCALE GENOMIC DNA]</scope>
    <source>
        <strain evidence="2">cv. JPN11</strain>
        <tissue evidence="1">Leaf</tissue>
    </source>
</reference>
<keyword evidence="2" id="KW-1185">Reference proteome</keyword>
<comment type="caution">
    <text evidence="1">The sequence shown here is derived from an EMBL/GenBank/DDBJ whole genome shotgun (WGS) entry which is preliminary data.</text>
</comment>